<feature type="region of interest" description="Disordered" evidence="1">
    <location>
        <begin position="1"/>
        <end position="22"/>
    </location>
</feature>
<keyword evidence="2" id="KW-0812">Transmembrane</keyword>
<proteinExistence type="predicted"/>
<protein>
    <recommendedName>
        <fullName evidence="7">Peptide ABC transporter permease</fullName>
    </recommendedName>
</protein>
<gene>
    <name evidence="3" type="ORF">A9D14_16845</name>
    <name evidence="4" type="ORF">H4O24_16555</name>
</gene>
<accession>A0A1Z1FGQ2</accession>
<evidence type="ECO:0000313" key="3">
    <source>
        <dbReference type="EMBL" id="ARU17981.1"/>
    </source>
</evidence>
<dbReference type="KEGG" id="cman:A9D14_16845"/>
<dbReference type="EMBL" id="CP019603">
    <property type="protein sequence ID" value="ARU17981.1"/>
    <property type="molecule type" value="Genomic_DNA"/>
</dbReference>
<evidence type="ECO:0000313" key="4">
    <source>
        <dbReference type="EMBL" id="QNE07485.1"/>
    </source>
</evidence>
<dbReference type="Proteomes" id="UP000195807">
    <property type="component" value="Plasmid pCME4A9I"/>
</dbReference>
<geneLocation type="plasmid" evidence="3">
    <name>pCME4A9I</name>
</geneLocation>
<keyword evidence="2" id="KW-1133">Transmembrane helix</keyword>
<evidence type="ECO:0000256" key="1">
    <source>
        <dbReference type="SAM" id="MobiDB-lite"/>
    </source>
</evidence>
<dbReference type="STRING" id="450378.GCA_001661675_03385"/>
<evidence type="ECO:0000313" key="6">
    <source>
        <dbReference type="Proteomes" id="UP000515297"/>
    </source>
</evidence>
<dbReference type="Proteomes" id="UP000515297">
    <property type="component" value="Plasmid plas1"/>
</dbReference>
<geneLocation type="plasmid" evidence="5">
    <name>pcme4a9i</name>
</geneLocation>
<dbReference type="RefSeq" id="WP_066850459.1">
    <property type="nucleotide sequence ID" value="NZ_CP019603.1"/>
</dbReference>
<geneLocation type="plasmid" evidence="4 6">
    <name>plas1</name>
</geneLocation>
<sequence length="60" mass="6494">MNDTDPQHSRTGGHQRPTISAQDARGGEIILRTRRRRTIFIAGLVGFVLLAVVLALAGLV</sequence>
<evidence type="ECO:0000256" key="2">
    <source>
        <dbReference type="SAM" id="Phobius"/>
    </source>
</evidence>
<reference evidence="3 5" key="1">
    <citation type="submission" date="2017-01" db="EMBL/GenBank/DDBJ databases">
        <title>Complete genome sequence of esterase-producing bacterium Croceicoccus marinus E4A9.</title>
        <authorList>
            <person name="Wu Y.-H."/>
            <person name="Cheng H."/>
            <person name="Xu L."/>
            <person name="Huo Y.-Y."/>
            <person name="Wang C.-S."/>
            <person name="Xu X.-W."/>
        </authorList>
    </citation>
    <scope>NUCLEOTIDE SEQUENCE [LARGE SCALE GENOMIC DNA]</scope>
    <source>
        <strain evidence="3 5">E4A9</strain>
        <plasmid evidence="3">pCME4A9I</plasmid>
        <plasmid evidence="5">Plasmid pcme4a9i</plasmid>
    </source>
</reference>
<keyword evidence="3" id="KW-0614">Plasmid</keyword>
<reference evidence="4 6" key="2">
    <citation type="submission" date="2020-08" db="EMBL/GenBank/DDBJ databases">
        <authorList>
            <person name="Liu G."/>
            <person name="Sun C."/>
        </authorList>
    </citation>
    <scope>NUCLEOTIDE SEQUENCE [LARGE SCALE GENOMIC DNA]</scope>
    <source>
        <strain evidence="4 6">OT19</strain>
        <plasmid evidence="4 6">plas1</plasmid>
    </source>
</reference>
<organism evidence="3 5">
    <name type="scientific">Croceicoccus marinus</name>
    <dbReference type="NCBI Taxonomy" id="450378"/>
    <lineage>
        <taxon>Bacteria</taxon>
        <taxon>Pseudomonadati</taxon>
        <taxon>Pseudomonadota</taxon>
        <taxon>Alphaproteobacteria</taxon>
        <taxon>Sphingomonadales</taxon>
        <taxon>Erythrobacteraceae</taxon>
        <taxon>Croceicoccus</taxon>
    </lineage>
</organism>
<keyword evidence="2" id="KW-0472">Membrane</keyword>
<keyword evidence="5" id="KW-1185">Reference proteome</keyword>
<feature type="compositionally biased region" description="Polar residues" evidence="1">
    <location>
        <begin position="9"/>
        <end position="21"/>
    </location>
</feature>
<evidence type="ECO:0000313" key="5">
    <source>
        <dbReference type="Proteomes" id="UP000195807"/>
    </source>
</evidence>
<name>A0A1Z1FGQ2_9SPHN</name>
<feature type="transmembrane region" description="Helical" evidence="2">
    <location>
        <begin position="39"/>
        <end position="59"/>
    </location>
</feature>
<dbReference type="EMBL" id="CP060053">
    <property type="protein sequence ID" value="QNE07485.1"/>
    <property type="molecule type" value="Genomic_DNA"/>
</dbReference>
<evidence type="ECO:0008006" key="7">
    <source>
        <dbReference type="Google" id="ProtNLM"/>
    </source>
</evidence>
<dbReference type="AlphaFoldDB" id="A0A1Z1FGQ2"/>